<dbReference type="SUPFAM" id="SSF51658">
    <property type="entry name" value="Xylose isomerase-like"/>
    <property type="match status" value="1"/>
</dbReference>
<evidence type="ECO:0000313" key="2">
    <source>
        <dbReference type="EMBL" id="KAH7118127.1"/>
    </source>
</evidence>
<keyword evidence="3" id="KW-1185">Reference proteome</keyword>
<dbReference type="InterPro" id="IPR013022">
    <property type="entry name" value="Xyl_isomerase-like_TIM-brl"/>
</dbReference>
<dbReference type="PANTHER" id="PTHR12110:SF56">
    <property type="entry name" value="DEHYDRATASE, PUTATIVE (AFU_ORTHOLOGUE AFUA_6G08740)-RELATED"/>
    <property type="match status" value="1"/>
</dbReference>
<proteinExistence type="predicted"/>
<dbReference type="InterPro" id="IPR036237">
    <property type="entry name" value="Xyl_isomerase-like_sf"/>
</dbReference>
<comment type="caution">
    <text evidence="2">The sequence shown here is derived from an EMBL/GenBank/DDBJ whole genome shotgun (WGS) entry which is preliminary data.</text>
</comment>
<reference evidence="2" key="1">
    <citation type="journal article" date="2021" name="Nat. Commun.">
        <title>Genetic determinants of endophytism in the Arabidopsis root mycobiome.</title>
        <authorList>
            <person name="Mesny F."/>
            <person name="Miyauchi S."/>
            <person name="Thiergart T."/>
            <person name="Pickel B."/>
            <person name="Atanasova L."/>
            <person name="Karlsson M."/>
            <person name="Huettel B."/>
            <person name="Barry K.W."/>
            <person name="Haridas S."/>
            <person name="Chen C."/>
            <person name="Bauer D."/>
            <person name="Andreopoulos W."/>
            <person name="Pangilinan J."/>
            <person name="LaButti K."/>
            <person name="Riley R."/>
            <person name="Lipzen A."/>
            <person name="Clum A."/>
            <person name="Drula E."/>
            <person name="Henrissat B."/>
            <person name="Kohler A."/>
            <person name="Grigoriev I.V."/>
            <person name="Martin F.M."/>
            <person name="Hacquard S."/>
        </authorList>
    </citation>
    <scope>NUCLEOTIDE SEQUENCE</scope>
    <source>
        <strain evidence="2">MPI-CAGE-AT-0021</strain>
    </source>
</reference>
<feature type="domain" description="Xylose isomerase-like TIM barrel" evidence="1">
    <location>
        <begin position="12"/>
        <end position="193"/>
    </location>
</feature>
<dbReference type="Gene3D" id="3.20.20.150">
    <property type="entry name" value="Divalent-metal-dependent TIM barrel enzymes"/>
    <property type="match status" value="1"/>
</dbReference>
<evidence type="ECO:0000313" key="3">
    <source>
        <dbReference type="Proteomes" id="UP000717696"/>
    </source>
</evidence>
<name>A0A9P9IFK3_9HYPO</name>
<dbReference type="OrthoDB" id="5360893at2759"/>
<dbReference type="Pfam" id="PF01261">
    <property type="entry name" value="AP_endonuc_2"/>
    <property type="match status" value="1"/>
</dbReference>
<evidence type="ECO:0000259" key="1">
    <source>
        <dbReference type="Pfam" id="PF01261"/>
    </source>
</evidence>
<feature type="non-terminal residue" evidence="2">
    <location>
        <position position="1"/>
    </location>
</feature>
<sequence length="213" mass="24089">KVCSSDAEGISSSFDDLAMDLAELADMCAERGFRIAYENWCWATYAPTWKAVWEIVKKANRPNLGLCLNTFQTAAGEFADPTTRSGLVEDISRAELETRWRRSLTELVAMIPERRIFLLRISDAYKMDPPMDPNRNSQGQPVRSRWSHSYRPKPLIGGYLPVHIILGAVLQTGFRGWLSVEVFDANEAEGVSDIEKFTKSAMESVEKLLLFSY</sequence>
<protein>
    <submittedName>
        <fullName evidence="2">Xylose isomerase-like protein</fullName>
    </submittedName>
</protein>
<dbReference type="Proteomes" id="UP000717696">
    <property type="component" value="Unassembled WGS sequence"/>
</dbReference>
<dbReference type="AlphaFoldDB" id="A0A9P9IFK3"/>
<dbReference type="EMBL" id="JAGMUU010000033">
    <property type="protein sequence ID" value="KAH7118127.1"/>
    <property type="molecule type" value="Genomic_DNA"/>
</dbReference>
<keyword evidence="2" id="KW-0413">Isomerase</keyword>
<organism evidence="2 3">
    <name type="scientific">Dactylonectria estremocensis</name>
    <dbReference type="NCBI Taxonomy" id="1079267"/>
    <lineage>
        <taxon>Eukaryota</taxon>
        <taxon>Fungi</taxon>
        <taxon>Dikarya</taxon>
        <taxon>Ascomycota</taxon>
        <taxon>Pezizomycotina</taxon>
        <taxon>Sordariomycetes</taxon>
        <taxon>Hypocreomycetidae</taxon>
        <taxon>Hypocreales</taxon>
        <taxon>Nectriaceae</taxon>
        <taxon>Dactylonectria</taxon>
    </lineage>
</organism>
<dbReference type="PANTHER" id="PTHR12110">
    <property type="entry name" value="HYDROXYPYRUVATE ISOMERASE"/>
    <property type="match status" value="1"/>
</dbReference>
<gene>
    <name evidence="2" type="ORF">B0J13DRAFT_458678</name>
</gene>
<dbReference type="GO" id="GO:0016853">
    <property type="term" value="F:isomerase activity"/>
    <property type="evidence" value="ECO:0007669"/>
    <property type="project" value="UniProtKB-KW"/>
</dbReference>
<accession>A0A9P9IFK3</accession>
<dbReference type="InterPro" id="IPR050312">
    <property type="entry name" value="IolE/XylAMocC-like"/>
</dbReference>